<proteinExistence type="predicted"/>
<dbReference type="EMBL" id="PDPS01000026">
    <property type="protein sequence ID" value="PID57547.1"/>
    <property type="molecule type" value="Genomic_DNA"/>
</dbReference>
<gene>
    <name evidence="1" type="ORF">CSB45_06885</name>
</gene>
<dbReference type="Proteomes" id="UP000229740">
    <property type="component" value="Unassembled WGS sequence"/>
</dbReference>
<sequence>MMIYDSPDALKIGKLIVAVMSSERDLMHEVEERLHQRFGGCDLRGDVFSFDHFSFYYAKEMGYGLQKRFLSFDEMIRLDTLASIKLYTNGIEQEYARNGCRRVNIDPGYLTHAQMVLATTKDYSHRIYLGKGIHAELTYIISKHGFRSLEWTYPDYREEWAKAFFLNVRKMYLQQMRESRERQFPQSV</sequence>
<dbReference type="Pfam" id="PF14385">
    <property type="entry name" value="DUF4416"/>
    <property type="match status" value="1"/>
</dbReference>
<evidence type="ECO:0000313" key="2">
    <source>
        <dbReference type="Proteomes" id="UP000229740"/>
    </source>
</evidence>
<dbReference type="AlphaFoldDB" id="A0A2G6E6H5"/>
<reference evidence="1 2" key="1">
    <citation type="submission" date="2017-10" db="EMBL/GenBank/DDBJ databases">
        <title>Novel microbial diversity and functional potential in the marine mammal oral microbiome.</title>
        <authorList>
            <person name="Dudek N.K."/>
            <person name="Sun C.L."/>
            <person name="Burstein D."/>
            <person name="Kantor R.S."/>
            <person name="Aliaga Goltsman D.S."/>
            <person name="Bik E.M."/>
            <person name="Thomas B.C."/>
            <person name="Banfield J.F."/>
            <person name="Relman D.A."/>
        </authorList>
    </citation>
    <scope>NUCLEOTIDE SEQUENCE [LARGE SCALE GENOMIC DNA]</scope>
    <source>
        <strain evidence="1">DOLZORAL124_49_17</strain>
    </source>
</reference>
<protein>
    <recommendedName>
        <fullName evidence="3">GTP-binding protein</fullName>
    </recommendedName>
</protein>
<evidence type="ECO:0008006" key="3">
    <source>
        <dbReference type="Google" id="ProtNLM"/>
    </source>
</evidence>
<dbReference type="InterPro" id="IPR025529">
    <property type="entry name" value="DUF4416"/>
</dbReference>
<accession>A0A2G6E6H5</accession>
<comment type="caution">
    <text evidence="1">The sequence shown here is derived from an EMBL/GenBank/DDBJ whole genome shotgun (WGS) entry which is preliminary data.</text>
</comment>
<evidence type="ECO:0000313" key="1">
    <source>
        <dbReference type="EMBL" id="PID57547.1"/>
    </source>
</evidence>
<name>A0A2G6E6H5_9BACT</name>
<organism evidence="1 2">
    <name type="scientific">candidate division KSB3 bacterium</name>
    <dbReference type="NCBI Taxonomy" id="2044937"/>
    <lineage>
        <taxon>Bacteria</taxon>
        <taxon>candidate division KSB3</taxon>
    </lineage>
</organism>